<evidence type="ECO:0000256" key="10">
    <source>
        <dbReference type="HAMAP-Rule" id="MF_01031"/>
    </source>
</evidence>
<keyword evidence="7 10" id="KW-0028">Amino-acid biosynthesis</keyword>
<comment type="similarity">
    <text evidence="4 10">Belongs to the LeuD family. LeuD type 1 subfamily.</text>
</comment>
<dbReference type="CDD" id="cd01577">
    <property type="entry name" value="IPMI_Swivel"/>
    <property type="match status" value="1"/>
</dbReference>
<dbReference type="NCBIfam" id="TIGR00171">
    <property type="entry name" value="leuD"/>
    <property type="match status" value="1"/>
</dbReference>
<dbReference type="InterPro" id="IPR004431">
    <property type="entry name" value="3-IsopropMal_deHydase_ssu"/>
</dbReference>
<evidence type="ECO:0000256" key="6">
    <source>
        <dbReference type="ARBA" id="ARBA00022430"/>
    </source>
</evidence>
<comment type="catalytic activity">
    <reaction evidence="1 10">
        <text>(2R,3S)-3-isopropylmalate = (2S)-2-isopropylmalate</text>
        <dbReference type="Rhea" id="RHEA:32287"/>
        <dbReference type="ChEBI" id="CHEBI:1178"/>
        <dbReference type="ChEBI" id="CHEBI:35121"/>
        <dbReference type="EC" id="4.2.1.33"/>
    </reaction>
</comment>
<dbReference type="EMBL" id="BNJG01000002">
    <property type="protein sequence ID" value="GHO58100.1"/>
    <property type="molecule type" value="Genomic_DNA"/>
</dbReference>
<gene>
    <name evidence="12" type="primary">leuD_2</name>
    <name evidence="10" type="synonym">leuD</name>
    <name evidence="12" type="ORF">KSB_65750</name>
</gene>
<proteinExistence type="inferred from homology"/>
<dbReference type="RefSeq" id="WP_201374369.1">
    <property type="nucleotide sequence ID" value="NZ_BNJG01000002.1"/>
</dbReference>
<evidence type="ECO:0000256" key="2">
    <source>
        <dbReference type="ARBA" id="ARBA00002695"/>
    </source>
</evidence>
<dbReference type="Pfam" id="PF00694">
    <property type="entry name" value="Aconitase_C"/>
    <property type="match status" value="1"/>
</dbReference>
<comment type="caution">
    <text evidence="12">The sequence shown here is derived from an EMBL/GenBank/DDBJ whole genome shotgun (WGS) entry which is preliminary data.</text>
</comment>
<evidence type="ECO:0000313" key="12">
    <source>
        <dbReference type="EMBL" id="GHO58100.1"/>
    </source>
</evidence>
<dbReference type="Proteomes" id="UP000654345">
    <property type="component" value="Unassembled WGS sequence"/>
</dbReference>
<dbReference type="InterPro" id="IPR050075">
    <property type="entry name" value="LeuD"/>
</dbReference>
<dbReference type="PANTHER" id="PTHR43345:SF5">
    <property type="entry name" value="3-ISOPROPYLMALATE DEHYDRATASE SMALL SUBUNIT"/>
    <property type="match status" value="1"/>
</dbReference>
<dbReference type="InterPro" id="IPR000573">
    <property type="entry name" value="AconitaseA/IPMdHydase_ssu_swvl"/>
</dbReference>
<name>A0ABQ3V0F8_9CHLR</name>
<evidence type="ECO:0000256" key="4">
    <source>
        <dbReference type="ARBA" id="ARBA00009845"/>
    </source>
</evidence>
<keyword evidence="6 10" id="KW-0432">Leucine biosynthesis</keyword>
<evidence type="ECO:0000256" key="5">
    <source>
        <dbReference type="ARBA" id="ARBA00011271"/>
    </source>
</evidence>
<evidence type="ECO:0000259" key="11">
    <source>
        <dbReference type="Pfam" id="PF00694"/>
    </source>
</evidence>
<evidence type="ECO:0000256" key="8">
    <source>
        <dbReference type="ARBA" id="ARBA00023239"/>
    </source>
</evidence>
<accession>A0ABQ3V0F8</accession>
<dbReference type="Gene3D" id="3.20.19.10">
    <property type="entry name" value="Aconitase, domain 4"/>
    <property type="match status" value="1"/>
</dbReference>
<keyword evidence="8 10" id="KW-0456">Lyase</keyword>
<evidence type="ECO:0000256" key="9">
    <source>
        <dbReference type="ARBA" id="ARBA00023304"/>
    </source>
</evidence>
<comment type="function">
    <text evidence="2 10">Catalyzes the isomerization between 2-isopropylmalate and 3-isopropylmalate, via the formation of 2-isopropylmaleate.</text>
</comment>
<evidence type="ECO:0000256" key="3">
    <source>
        <dbReference type="ARBA" id="ARBA00004729"/>
    </source>
</evidence>
<reference evidence="12 13" key="1">
    <citation type="journal article" date="2021" name="Int. J. Syst. Evol. Microbiol.">
        <title>Reticulibacter mediterranei gen. nov., sp. nov., within the new family Reticulibacteraceae fam. nov., and Ktedonospora formicarum gen. nov., sp. nov., Ktedonobacter robiniae sp. nov., Dictyobacter formicarum sp. nov. and Dictyobacter arantiisoli sp. nov., belonging to the class Ktedonobacteria.</title>
        <authorList>
            <person name="Yabe S."/>
            <person name="Zheng Y."/>
            <person name="Wang C.M."/>
            <person name="Sakai Y."/>
            <person name="Abe K."/>
            <person name="Yokota A."/>
            <person name="Donadio S."/>
            <person name="Cavaletti L."/>
            <person name="Monciardini P."/>
        </authorList>
    </citation>
    <scope>NUCLEOTIDE SEQUENCE [LARGE SCALE GENOMIC DNA]</scope>
    <source>
        <strain evidence="12 13">SOSP1-30</strain>
    </source>
</reference>
<dbReference type="HAMAP" id="MF_01031">
    <property type="entry name" value="LeuD_type1"/>
    <property type="match status" value="1"/>
</dbReference>
<evidence type="ECO:0000313" key="13">
    <source>
        <dbReference type="Proteomes" id="UP000654345"/>
    </source>
</evidence>
<dbReference type="PANTHER" id="PTHR43345">
    <property type="entry name" value="3-ISOPROPYLMALATE DEHYDRATASE SMALL SUBUNIT 2-RELATED-RELATED"/>
    <property type="match status" value="1"/>
</dbReference>
<comment type="pathway">
    <text evidence="3 10">Amino-acid biosynthesis; L-leucine biosynthesis; L-leucine from 3-methyl-2-oxobutanoate: step 2/4.</text>
</comment>
<evidence type="ECO:0000256" key="7">
    <source>
        <dbReference type="ARBA" id="ARBA00022605"/>
    </source>
</evidence>
<evidence type="ECO:0000256" key="1">
    <source>
        <dbReference type="ARBA" id="ARBA00000491"/>
    </source>
</evidence>
<organism evidence="12 13">
    <name type="scientific">Ktedonobacter robiniae</name>
    <dbReference type="NCBI Taxonomy" id="2778365"/>
    <lineage>
        <taxon>Bacteria</taxon>
        <taxon>Bacillati</taxon>
        <taxon>Chloroflexota</taxon>
        <taxon>Ktedonobacteria</taxon>
        <taxon>Ktedonobacterales</taxon>
        <taxon>Ktedonobacteraceae</taxon>
        <taxon>Ktedonobacter</taxon>
    </lineage>
</organism>
<protein>
    <recommendedName>
        <fullName evidence="10">3-isopropylmalate dehydratase small subunit</fullName>
        <ecNumber evidence="10">4.2.1.33</ecNumber>
    </recommendedName>
    <alternativeName>
        <fullName evidence="10">Alpha-IPM isomerase</fullName>
        <shortName evidence="10">IPMI</shortName>
    </alternativeName>
    <alternativeName>
        <fullName evidence="10">Isopropylmalate isomerase</fullName>
    </alternativeName>
</protein>
<feature type="domain" description="Aconitase A/isopropylmalate dehydratase small subunit swivel" evidence="11">
    <location>
        <begin position="1"/>
        <end position="124"/>
    </location>
</feature>
<dbReference type="InterPro" id="IPR033940">
    <property type="entry name" value="IPMI_Swivel"/>
</dbReference>
<dbReference type="NCBIfam" id="NF002458">
    <property type="entry name" value="PRK01641.1"/>
    <property type="match status" value="1"/>
</dbReference>
<keyword evidence="13" id="KW-1185">Reference proteome</keyword>
<sequence>MEAFTQHQGIVMPLDRENVDTDAIIPASYLKMVTRTGYAEGLFTNWRYLGKTREPDPTFVLNMPRYREASVILSRTNFGCGSSREHAPWALYEYGFRAIIAVGFADIFYNNCFNVGILPVCLPENVIQSLFDAVEATPGYTLTIDLASQRVVTPDEQVYSFDINPFRKDVLMQGLDAVARTLRFQEDIAAFEASRKESTPWYETTIASTGR</sequence>
<dbReference type="InterPro" id="IPR015928">
    <property type="entry name" value="Aconitase/3IPM_dehydase_swvl"/>
</dbReference>
<dbReference type="EC" id="4.2.1.33" evidence="10"/>
<keyword evidence="9 10" id="KW-0100">Branched-chain amino acid biosynthesis</keyword>
<comment type="subunit">
    <text evidence="5 10">Heterodimer of LeuC and LeuD.</text>
</comment>
<dbReference type="SUPFAM" id="SSF52016">
    <property type="entry name" value="LeuD/IlvD-like"/>
    <property type="match status" value="1"/>
</dbReference>